<accession>A0A6J4VZ11</accession>
<reference evidence="2" key="1">
    <citation type="submission" date="2020-02" db="EMBL/GenBank/DDBJ databases">
        <authorList>
            <person name="Meier V. D."/>
        </authorList>
    </citation>
    <scope>NUCLEOTIDE SEQUENCE</scope>
    <source>
        <strain evidence="2">AVDCRST_MAG88</strain>
    </source>
</reference>
<keyword evidence="1" id="KW-0472">Membrane</keyword>
<feature type="transmembrane region" description="Helical" evidence="1">
    <location>
        <begin position="6"/>
        <end position="21"/>
    </location>
</feature>
<sequence>TLLLMHVVAGAIAIGLLPALARRA</sequence>
<name>A0A6J4VZ11_9BACT</name>
<evidence type="ECO:0000256" key="1">
    <source>
        <dbReference type="SAM" id="Phobius"/>
    </source>
</evidence>
<dbReference type="EMBL" id="CADCWM010001153">
    <property type="protein sequence ID" value="CAA9589091.1"/>
    <property type="molecule type" value="Genomic_DNA"/>
</dbReference>
<protein>
    <submittedName>
        <fullName evidence="2">Uncharacterized protein</fullName>
    </submittedName>
</protein>
<gene>
    <name evidence="2" type="ORF">AVDCRST_MAG88-4510</name>
</gene>
<keyword evidence="1" id="KW-0812">Transmembrane</keyword>
<evidence type="ECO:0000313" key="2">
    <source>
        <dbReference type="EMBL" id="CAA9589091.1"/>
    </source>
</evidence>
<organism evidence="2">
    <name type="scientific">uncultured Thermomicrobiales bacterium</name>
    <dbReference type="NCBI Taxonomy" id="1645740"/>
    <lineage>
        <taxon>Bacteria</taxon>
        <taxon>Pseudomonadati</taxon>
        <taxon>Thermomicrobiota</taxon>
        <taxon>Thermomicrobia</taxon>
        <taxon>Thermomicrobiales</taxon>
        <taxon>environmental samples</taxon>
    </lineage>
</organism>
<proteinExistence type="predicted"/>
<dbReference type="AlphaFoldDB" id="A0A6J4VZ11"/>
<feature type="non-terminal residue" evidence="2">
    <location>
        <position position="1"/>
    </location>
</feature>
<keyword evidence="1" id="KW-1133">Transmembrane helix</keyword>